<dbReference type="InterPro" id="IPR027417">
    <property type="entry name" value="P-loop_NTPase"/>
</dbReference>
<dbReference type="GO" id="GO:0005730">
    <property type="term" value="C:nucleolus"/>
    <property type="evidence" value="ECO:0007669"/>
    <property type="project" value="UniProtKB-SubCell"/>
</dbReference>
<feature type="domain" description="Clp1 P-loop" evidence="11">
    <location>
        <begin position="606"/>
        <end position="751"/>
    </location>
</feature>
<feature type="compositionally biased region" description="Basic and acidic residues" evidence="10">
    <location>
        <begin position="81"/>
        <end position="93"/>
    </location>
</feature>
<dbReference type="OrthoDB" id="2405412at2759"/>
<keyword evidence="5" id="KW-0547">Nucleotide-binding</keyword>
<comment type="similarity">
    <text evidence="2">Belongs to the Clp1 family. NOL9/GRC3 subfamily.</text>
</comment>
<feature type="compositionally biased region" description="Acidic residues" evidence="10">
    <location>
        <begin position="135"/>
        <end position="149"/>
    </location>
</feature>
<evidence type="ECO:0000256" key="10">
    <source>
        <dbReference type="SAM" id="MobiDB-lite"/>
    </source>
</evidence>
<feature type="compositionally biased region" description="Acidic residues" evidence="10">
    <location>
        <begin position="62"/>
        <end position="74"/>
    </location>
</feature>
<dbReference type="Gene3D" id="3.40.50.300">
    <property type="entry name" value="P-loop containing nucleotide triphosphate hydrolases"/>
    <property type="match status" value="1"/>
</dbReference>
<name>A0A9N8PZ91_CHRIL</name>
<feature type="compositionally biased region" description="Basic and acidic residues" evidence="10">
    <location>
        <begin position="208"/>
        <end position="228"/>
    </location>
</feature>
<evidence type="ECO:0000256" key="4">
    <source>
        <dbReference type="ARBA" id="ARBA00022679"/>
    </source>
</evidence>
<dbReference type="Pfam" id="PF24419">
    <property type="entry name" value="Cupin_NOL9"/>
    <property type="match status" value="1"/>
</dbReference>
<evidence type="ECO:0000256" key="6">
    <source>
        <dbReference type="ARBA" id="ARBA00022777"/>
    </source>
</evidence>
<feature type="compositionally biased region" description="Basic and acidic residues" evidence="10">
    <location>
        <begin position="50"/>
        <end position="61"/>
    </location>
</feature>
<gene>
    <name evidence="14" type="ORF">CINC_LOCUS4942</name>
</gene>
<evidence type="ECO:0000256" key="7">
    <source>
        <dbReference type="ARBA" id="ARBA00022840"/>
    </source>
</evidence>
<dbReference type="InterPro" id="IPR057573">
    <property type="entry name" value="NOL9_N"/>
</dbReference>
<dbReference type="Pfam" id="PF25467">
    <property type="entry name" value="NOL9_C"/>
    <property type="match status" value="1"/>
</dbReference>
<protein>
    <recommendedName>
        <fullName evidence="9">Polynucleotide 5'-hydroxyl-kinase NOL9</fullName>
    </recommendedName>
</protein>
<dbReference type="GO" id="GO:0005524">
    <property type="term" value="F:ATP binding"/>
    <property type="evidence" value="ECO:0007669"/>
    <property type="project" value="UniProtKB-KW"/>
</dbReference>
<evidence type="ECO:0000256" key="3">
    <source>
        <dbReference type="ARBA" id="ARBA00022552"/>
    </source>
</evidence>
<dbReference type="InterPro" id="IPR032319">
    <property type="entry name" value="CLP1_P"/>
</dbReference>
<evidence type="ECO:0000259" key="12">
    <source>
        <dbReference type="Pfam" id="PF24419"/>
    </source>
</evidence>
<feature type="region of interest" description="Disordered" evidence="10">
    <location>
        <begin position="377"/>
        <end position="416"/>
    </location>
</feature>
<evidence type="ECO:0000256" key="9">
    <source>
        <dbReference type="ARBA" id="ARBA00071212"/>
    </source>
</evidence>
<dbReference type="GO" id="GO:0051731">
    <property type="term" value="F:polynucleotide 5'-hydroxyl-kinase activity"/>
    <property type="evidence" value="ECO:0007669"/>
    <property type="project" value="InterPro"/>
</dbReference>
<dbReference type="PANTHER" id="PTHR12755">
    <property type="entry name" value="CLEAVAGE/POLYADENYLATION FACTOR IA SUBUNIT CLP1P"/>
    <property type="match status" value="1"/>
</dbReference>
<keyword evidence="8" id="KW-0539">Nucleus</keyword>
<dbReference type="GO" id="GO:0000448">
    <property type="term" value="P:cleavage in ITS2 between 5.8S rRNA and LSU-rRNA of tricistronic rRNA transcript (SSU-rRNA, 5.8S rRNA, LSU-rRNA)"/>
    <property type="evidence" value="ECO:0007669"/>
    <property type="project" value="TreeGrafter"/>
</dbReference>
<organism evidence="14 15">
    <name type="scientific">Chrysodeixis includens</name>
    <name type="common">Soybean looper</name>
    <name type="synonym">Pseudoplusia includens</name>
    <dbReference type="NCBI Taxonomy" id="689277"/>
    <lineage>
        <taxon>Eukaryota</taxon>
        <taxon>Metazoa</taxon>
        <taxon>Ecdysozoa</taxon>
        <taxon>Arthropoda</taxon>
        <taxon>Hexapoda</taxon>
        <taxon>Insecta</taxon>
        <taxon>Pterygota</taxon>
        <taxon>Neoptera</taxon>
        <taxon>Endopterygota</taxon>
        <taxon>Lepidoptera</taxon>
        <taxon>Glossata</taxon>
        <taxon>Ditrysia</taxon>
        <taxon>Noctuoidea</taxon>
        <taxon>Noctuidae</taxon>
        <taxon>Plusiinae</taxon>
        <taxon>Chrysodeixis</taxon>
    </lineage>
</organism>
<dbReference type="AlphaFoldDB" id="A0A9N8PZ91"/>
<dbReference type="PANTHER" id="PTHR12755:SF3">
    <property type="entry name" value="POLYNUCLEOTIDE 5'-HYDROXYL-KINASE NOL9"/>
    <property type="match status" value="1"/>
</dbReference>
<dbReference type="EMBL" id="LR824021">
    <property type="protein sequence ID" value="CAD0203288.1"/>
    <property type="molecule type" value="Genomic_DNA"/>
</dbReference>
<evidence type="ECO:0000256" key="1">
    <source>
        <dbReference type="ARBA" id="ARBA00004604"/>
    </source>
</evidence>
<feature type="domain" description="NOL9 C-terminal" evidence="13">
    <location>
        <begin position="825"/>
        <end position="912"/>
    </location>
</feature>
<evidence type="ECO:0000313" key="15">
    <source>
        <dbReference type="Proteomes" id="UP001154114"/>
    </source>
</evidence>
<evidence type="ECO:0000259" key="13">
    <source>
        <dbReference type="Pfam" id="PF25467"/>
    </source>
</evidence>
<feature type="compositionally biased region" description="Basic and acidic residues" evidence="10">
    <location>
        <begin position="109"/>
        <end position="125"/>
    </location>
</feature>
<sequence>MDFFAKAHVSKKKNSKSEELVKKNLKAMLQGYKRSDNELIKKSASGDNDIYTRYDDAHVSDVEEIVISESEDEASQSQASEADRTSVDKKSISDEESNDSTDTESEDEESHKSNASDKSNDEVVVRESLSNESISECDEEIESLSDEAESVASDTSEEIPILINADESTTASTDSEEFDPQGILASKILERLGKAKEKSSQKGKKRKLDHDPKERKSKKNHVETKQTVENENVAAMNALSIVATDDEDTTSTTESAPYVSISVQEMPDQSLSDVLGDYVHSTVKNVHDVQPGHSNSTFMNSYNEFENIAPCSVPRVLKRAGQIQYNVKNPQNEQEVVEVEEQDENTNNQVQGGEQCEYTGDRAQEDEQCENATAQVVESQDEYESVHVDDDVQSENATDSVQATEESEDENEFDPFSSSFENRPFVCPVKVYYVRNGYICMLRHPTNLFINGKVRVKLLVGPIEVHGYRMKIGQKLRLYAPNNSHSMCLSTVADETNYYGLFHRLTTEGLSVTEAEDIVTSLGPQDGVIVLRMLVENSIDFVQKYVNTELSLKSLKTVESILKPISIDLECNFYVTQPWRYFETGAEWETAVEYGLPERSRGVICGGKGLGKSTFLRYYVNQMLQDGPILVIDLDPGQCEFTPAGMVSATVVTTPLLGPNYTHIKNPDITYYIGMINPMDNSTRYANAVTEVLVGCHARYSSLRWVVNTMGMCNYMGLRFLIHAILHTQPSFVMQIDSKIPKKRFEYHLTASKVQELYENWKHIKILRCCAAPTLRYDFVHAAAMEGCHKHNTSRSPKDDRFLNYLAYFGKLMNGNSGARSLLQILPYQVNLSDLQVMTNVKVTGDILKIINGKIVALCRTDDLEKGTVSTLADTPLLCFGHGLVRSVSFAERKVFLVTPTHNLQPVNCLVYSDWAPDMCAPDPALPAGVPVPYVATPHQQQKQLMNPPRRRFNPLQLLKMSRMA</sequence>
<feature type="compositionally biased region" description="Basic and acidic residues" evidence="10">
    <location>
        <begin position="188"/>
        <end position="200"/>
    </location>
</feature>
<feature type="compositionally biased region" description="Acidic residues" evidence="10">
    <location>
        <begin position="94"/>
        <end position="108"/>
    </location>
</feature>
<proteinExistence type="inferred from homology"/>
<dbReference type="InterPro" id="IPR045116">
    <property type="entry name" value="Clp1/Grc3"/>
</dbReference>
<reference evidence="14" key="1">
    <citation type="submission" date="2021-12" db="EMBL/GenBank/DDBJ databases">
        <authorList>
            <person name="King R."/>
        </authorList>
    </citation>
    <scope>NUCLEOTIDE SEQUENCE</scope>
</reference>
<dbReference type="Pfam" id="PF16575">
    <property type="entry name" value="CLP1_P"/>
    <property type="match status" value="1"/>
</dbReference>
<comment type="subcellular location">
    <subcellularLocation>
        <location evidence="1">Nucleus</location>
        <location evidence="1">Nucleolus</location>
    </subcellularLocation>
</comment>
<evidence type="ECO:0000313" key="14">
    <source>
        <dbReference type="EMBL" id="CAD0203288.1"/>
    </source>
</evidence>
<evidence type="ECO:0000256" key="2">
    <source>
        <dbReference type="ARBA" id="ARBA00011003"/>
    </source>
</evidence>
<evidence type="ECO:0000259" key="11">
    <source>
        <dbReference type="Pfam" id="PF16575"/>
    </source>
</evidence>
<accession>A0A9N8PZ91</accession>
<feature type="compositionally biased region" description="Polar residues" evidence="10">
    <location>
        <begin position="394"/>
        <end position="404"/>
    </location>
</feature>
<dbReference type="Proteomes" id="UP001154114">
    <property type="component" value="Chromosome 18"/>
</dbReference>
<keyword evidence="6" id="KW-0418">Kinase</keyword>
<dbReference type="InterPro" id="IPR057570">
    <property type="entry name" value="NOL9_C"/>
</dbReference>
<evidence type="ECO:0000256" key="8">
    <source>
        <dbReference type="ARBA" id="ARBA00023242"/>
    </source>
</evidence>
<keyword evidence="7" id="KW-0067">ATP-binding</keyword>
<keyword evidence="15" id="KW-1185">Reference proteome</keyword>
<evidence type="ECO:0000256" key="5">
    <source>
        <dbReference type="ARBA" id="ARBA00022741"/>
    </source>
</evidence>
<feature type="region of interest" description="Disordered" evidence="10">
    <location>
        <begin position="32"/>
        <end position="231"/>
    </location>
</feature>
<keyword evidence="4" id="KW-0808">Transferase</keyword>
<feature type="domain" description="NOL9 N-terminal" evidence="12">
    <location>
        <begin position="429"/>
        <end position="574"/>
    </location>
</feature>
<keyword evidence="3" id="KW-0698">rRNA processing</keyword>